<evidence type="ECO:0000313" key="2">
    <source>
        <dbReference type="Proteomes" id="UP001634394"/>
    </source>
</evidence>
<organism evidence="1 2">
    <name type="scientific">Sinanodonta woodiana</name>
    <name type="common">Chinese pond mussel</name>
    <name type="synonym">Anodonta woodiana</name>
    <dbReference type="NCBI Taxonomy" id="1069815"/>
    <lineage>
        <taxon>Eukaryota</taxon>
        <taxon>Metazoa</taxon>
        <taxon>Spiralia</taxon>
        <taxon>Lophotrochozoa</taxon>
        <taxon>Mollusca</taxon>
        <taxon>Bivalvia</taxon>
        <taxon>Autobranchia</taxon>
        <taxon>Heteroconchia</taxon>
        <taxon>Palaeoheterodonta</taxon>
        <taxon>Unionida</taxon>
        <taxon>Unionoidea</taxon>
        <taxon>Unionidae</taxon>
        <taxon>Unioninae</taxon>
        <taxon>Sinanodonta</taxon>
    </lineage>
</organism>
<evidence type="ECO:0000313" key="1">
    <source>
        <dbReference type="EMBL" id="KAL3888528.1"/>
    </source>
</evidence>
<comment type="caution">
    <text evidence="1">The sequence shown here is derived from an EMBL/GenBank/DDBJ whole genome shotgun (WGS) entry which is preliminary data.</text>
</comment>
<proteinExistence type="predicted"/>
<reference evidence="1 2" key="1">
    <citation type="submission" date="2024-11" db="EMBL/GenBank/DDBJ databases">
        <title>Chromosome-level genome assembly of the freshwater bivalve Anodonta woodiana.</title>
        <authorList>
            <person name="Chen X."/>
        </authorList>
    </citation>
    <scope>NUCLEOTIDE SEQUENCE [LARGE SCALE GENOMIC DNA]</scope>
    <source>
        <strain evidence="1">MN2024</strain>
        <tissue evidence="1">Gills</tissue>
    </source>
</reference>
<dbReference type="Proteomes" id="UP001634394">
    <property type="component" value="Unassembled WGS sequence"/>
</dbReference>
<name>A0ABD3XSX0_SINWO</name>
<keyword evidence="2" id="KW-1185">Reference proteome</keyword>
<dbReference type="EMBL" id="JBJQND010000001">
    <property type="protein sequence ID" value="KAL3888528.1"/>
    <property type="molecule type" value="Genomic_DNA"/>
</dbReference>
<accession>A0ABD3XSX0</accession>
<protein>
    <submittedName>
        <fullName evidence="1">Uncharacterized protein</fullName>
    </submittedName>
</protein>
<dbReference type="AlphaFoldDB" id="A0ABD3XSX0"/>
<sequence length="279" mass="32303">MSQLIGWSNSRLNQQHYKTAFPIFSDSREYLNIHRSTTRRLLPREAVSATPKNVALARNILHRQRVENRLYYGSRLSHKNQEMSKKRHQPSPLQLFYRQWTCADEIKQLSENQSTDDQSLNQEYQFNTEPSLRIIRADRHLNHMLPPIKIAVPPYSAASRYTPDDVNRIFNRLSTYDPEKFPDSNGYSIKLPTPIVYKKKYTDEDIEAIMKRLTINDHMKGSVDSHGTAPACVASVPRQTLAKIKRCSAEEVQKIVERLCMFDISQCPPESKLTTRSAP</sequence>
<gene>
    <name evidence="1" type="ORF">ACJMK2_000894</name>
</gene>